<evidence type="ECO:0000313" key="2">
    <source>
        <dbReference type="Proteomes" id="UP000276128"/>
    </source>
</evidence>
<organism evidence="1 2">
    <name type="scientific">Paenibacillus whitsoniae</name>
    <dbReference type="NCBI Taxonomy" id="2496558"/>
    <lineage>
        <taxon>Bacteria</taxon>
        <taxon>Bacillati</taxon>
        <taxon>Bacillota</taxon>
        <taxon>Bacilli</taxon>
        <taxon>Bacillales</taxon>
        <taxon>Paenibacillaceae</taxon>
        <taxon>Paenibacillus</taxon>
    </lineage>
</organism>
<name>A0A3S0A5U4_9BACL</name>
<dbReference type="EMBL" id="RXHU01000022">
    <property type="protein sequence ID" value="RTE10253.1"/>
    <property type="molecule type" value="Genomic_DNA"/>
</dbReference>
<proteinExistence type="predicted"/>
<dbReference type="RefSeq" id="WP_126140835.1">
    <property type="nucleotide sequence ID" value="NZ_RXHU01000022.1"/>
</dbReference>
<dbReference type="Proteomes" id="UP000276128">
    <property type="component" value="Unassembled WGS sequence"/>
</dbReference>
<evidence type="ECO:0000313" key="1">
    <source>
        <dbReference type="EMBL" id="RTE10253.1"/>
    </source>
</evidence>
<dbReference type="InterPro" id="IPR004375">
    <property type="entry name" value="NanQ/TabA/YiaL"/>
</dbReference>
<dbReference type="AlphaFoldDB" id="A0A3S0A5U4"/>
<gene>
    <name evidence="1" type="ORF">EJQ19_08830</name>
</gene>
<protein>
    <submittedName>
        <fullName evidence="1">DUF386 domain-containing protein</fullName>
    </submittedName>
</protein>
<dbReference type="PANTHER" id="PTHR34986:SF1">
    <property type="entry name" value="PROTEIN YIAL"/>
    <property type="match status" value="1"/>
</dbReference>
<comment type="caution">
    <text evidence="1">The sequence shown here is derived from an EMBL/GenBank/DDBJ whole genome shotgun (WGS) entry which is preliminary data.</text>
</comment>
<dbReference type="NCBIfam" id="TIGR00022">
    <property type="entry name" value="YhcH/YjgK/YiaL family protein"/>
    <property type="match status" value="1"/>
</dbReference>
<dbReference type="OrthoDB" id="9792756at2"/>
<keyword evidence="2" id="KW-1185">Reference proteome</keyword>
<dbReference type="InterPro" id="IPR037012">
    <property type="entry name" value="NanQ/TabA/YiaL_sf"/>
</dbReference>
<reference evidence="1 2" key="1">
    <citation type="submission" date="2018-12" db="EMBL/GenBank/DDBJ databases">
        <title>Bacillus ochoae sp. nov., Paenibacillus whitsoniae sp. nov., Paenibacillus spiritus sp. nov. Isolated from the Mars Exploration Rover during spacecraft assembly.</title>
        <authorList>
            <person name="Seuylemezian A."/>
            <person name="Vaishampayan P."/>
        </authorList>
    </citation>
    <scope>NUCLEOTIDE SEQUENCE [LARGE SCALE GENOMIC DNA]</scope>
    <source>
        <strain evidence="1 2">MER 54</strain>
    </source>
</reference>
<dbReference type="GO" id="GO:0005829">
    <property type="term" value="C:cytosol"/>
    <property type="evidence" value="ECO:0007669"/>
    <property type="project" value="TreeGrafter"/>
</dbReference>
<dbReference type="Pfam" id="PF04074">
    <property type="entry name" value="DUF386"/>
    <property type="match status" value="1"/>
</dbReference>
<dbReference type="Gene3D" id="2.60.120.370">
    <property type="entry name" value="YhcH/YjgK/YiaL"/>
    <property type="match status" value="1"/>
</dbReference>
<dbReference type="SUPFAM" id="SSF51197">
    <property type="entry name" value="Clavaminate synthase-like"/>
    <property type="match status" value="1"/>
</dbReference>
<dbReference type="PANTHER" id="PTHR34986">
    <property type="entry name" value="EVOLVED BETA-GALACTOSIDASE SUBUNIT BETA"/>
    <property type="match status" value="1"/>
</dbReference>
<sequence length="157" mass="18272">MIIDTIRYRRDHHYPYGEAVCRALEYIIHLNPNDMRSTVELEGKNMYLMKQKPTTKLFEEQLAEAHACYADIHLVLAGEEWQGFASPSDKNQAVEDQLEKRDYILFQHVENEGRIRLLPGDFTVYWPGEIHRPNCHLAGSVDLVKIVVKIHRDLLAT</sequence>
<accession>A0A3S0A5U4</accession>